<comment type="similarity">
    <text evidence="9">Belongs to the TrpF family.</text>
</comment>
<dbReference type="Pfam" id="PF00697">
    <property type="entry name" value="PRAI"/>
    <property type="match status" value="1"/>
</dbReference>
<evidence type="ECO:0000259" key="10">
    <source>
        <dbReference type="Pfam" id="PF00697"/>
    </source>
</evidence>
<keyword evidence="8 9" id="KW-0413">Isomerase</keyword>
<evidence type="ECO:0000256" key="5">
    <source>
        <dbReference type="ARBA" id="ARBA00022605"/>
    </source>
</evidence>
<organism evidence="11 12">
    <name type="scientific">Humidesulfovibrio mexicanus</name>
    <dbReference type="NCBI Taxonomy" id="147047"/>
    <lineage>
        <taxon>Bacteria</taxon>
        <taxon>Pseudomonadati</taxon>
        <taxon>Thermodesulfobacteriota</taxon>
        <taxon>Desulfovibrionia</taxon>
        <taxon>Desulfovibrionales</taxon>
        <taxon>Desulfovibrionaceae</taxon>
        <taxon>Humidesulfovibrio</taxon>
    </lineage>
</organism>
<dbReference type="UniPathway" id="UPA00035">
    <property type="reaction ID" value="UER00042"/>
</dbReference>
<protein>
    <recommendedName>
        <fullName evidence="4 9">N-(5'-phosphoribosyl)anthranilate isomerase</fullName>
        <shortName evidence="9">PRAI</shortName>
        <ecNumber evidence="3 9">5.3.1.24</ecNumber>
    </recommendedName>
</protein>
<dbReference type="GO" id="GO:0004640">
    <property type="term" value="F:phosphoribosylanthranilate isomerase activity"/>
    <property type="evidence" value="ECO:0007669"/>
    <property type="project" value="UniProtKB-UniRule"/>
</dbReference>
<dbReference type="InterPro" id="IPR011060">
    <property type="entry name" value="RibuloseP-bd_barrel"/>
</dbReference>
<dbReference type="PANTHER" id="PTHR42894">
    <property type="entry name" value="N-(5'-PHOSPHORIBOSYL)ANTHRANILATE ISOMERASE"/>
    <property type="match status" value="1"/>
</dbReference>
<name>A0A238YTT9_9BACT</name>
<dbReference type="HAMAP" id="MF_00135">
    <property type="entry name" value="PRAI"/>
    <property type="match status" value="1"/>
</dbReference>
<keyword evidence="5 9" id="KW-0028">Amino-acid biosynthesis</keyword>
<dbReference type="InterPro" id="IPR001240">
    <property type="entry name" value="PRAI_dom"/>
</dbReference>
<evidence type="ECO:0000313" key="12">
    <source>
        <dbReference type="Proteomes" id="UP000198324"/>
    </source>
</evidence>
<dbReference type="GO" id="GO:0000162">
    <property type="term" value="P:L-tryptophan biosynthetic process"/>
    <property type="evidence" value="ECO:0007669"/>
    <property type="project" value="UniProtKB-UniRule"/>
</dbReference>
<feature type="domain" description="N-(5'phosphoribosyl) anthranilate isomerase (PRAI)" evidence="10">
    <location>
        <begin position="46"/>
        <end position="203"/>
    </location>
</feature>
<evidence type="ECO:0000256" key="6">
    <source>
        <dbReference type="ARBA" id="ARBA00022822"/>
    </source>
</evidence>
<evidence type="ECO:0000313" key="11">
    <source>
        <dbReference type="EMBL" id="SNR74696.1"/>
    </source>
</evidence>
<comment type="catalytic activity">
    <reaction evidence="1 9">
        <text>N-(5-phospho-beta-D-ribosyl)anthranilate = 1-(2-carboxyphenylamino)-1-deoxy-D-ribulose 5-phosphate</text>
        <dbReference type="Rhea" id="RHEA:21540"/>
        <dbReference type="ChEBI" id="CHEBI:18277"/>
        <dbReference type="ChEBI" id="CHEBI:58613"/>
        <dbReference type="EC" id="5.3.1.24"/>
    </reaction>
</comment>
<accession>A0A238YTT9</accession>
<evidence type="ECO:0000256" key="3">
    <source>
        <dbReference type="ARBA" id="ARBA00012572"/>
    </source>
</evidence>
<dbReference type="Proteomes" id="UP000198324">
    <property type="component" value="Unassembled WGS sequence"/>
</dbReference>
<dbReference type="Gene3D" id="3.20.20.70">
    <property type="entry name" value="Aldolase class I"/>
    <property type="match status" value="1"/>
</dbReference>
<evidence type="ECO:0000256" key="8">
    <source>
        <dbReference type="ARBA" id="ARBA00023235"/>
    </source>
</evidence>
<dbReference type="InterPro" id="IPR013785">
    <property type="entry name" value="Aldolase_TIM"/>
</dbReference>
<evidence type="ECO:0000256" key="1">
    <source>
        <dbReference type="ARBA" id="ARBA00001164"/>
    </source>
</evidence>
<keyword evidence="6 9" id="KW-0822">Tryptophan biosynthesis</keyword>
<evidence type="ECO:0000256" key="2">
    <source>
        <dbReference type="ARBA" id="ARBA00004664"/>
    </source>
</evidence>
<dbReference type="SUPFAM" id="SSF51366">
    <property type="entry name" value="Ribulose-phoshate binding barrel"/>
    <property type="match status" value="1"/>
</dbReference>
<sequence length="224" mass="23071">MGEALMLARCGVSYVGLPLRLPVHRPDVTDEEARAIVAALAGSGAQAVLITYLSDAEEALALCRYLGVSGLQLHGNMPLAHAARLRAAAPELFVIKSLVIGTAPEADILAQAQAHAPLVDAFLTDTFDPASGASGATGKVHDWAVSARLARALPRPLILAGGLDADNVAEAIRTVQPGGVDAHTGLEDTQGRKDEALLRRFVTQARAAFAALGAAGLAKDCDSA</sequence>
<dbReference type="AlphaFoldDB" id="A0A238YTT9"/>
<dbReference type="InterPro" id="IPR044643">
    <property type="entry name" value="TrpF_fam"/>
</dbReference>
<dbReference type="EC" id="5.3.1.24" evidence="3 9"/>
<dbReference type="PANTHER" id="PTHR42894:SF1">
    <property type="entry name" value="N-(5'-PHOSPHORIBOSYL)ANTHRANILATE ISOMERASE"/>
    <property type="match status" value="1"/>
</dbReference>
<keyword evidence="7 9" id="KW-0057">Aromatic amino acid biosynthesis</keyword>
<dbReference type="CDD" id="cd00405">
    <property type="entry name" value="PRAI"/>
    <property type="match status" value="1"/>
</dbReference>
<evidence type="ECO:0000256" key="9">
    <source>
        <dbReference type="HAMAP-Rule" id="MF_00135"/>
    </source>
</evidence>
<dbReference type="EMBL" id="FZOC01000002">
    <property type="protein sequence ID" value="SNR74696.1"/>
    <property type="molecule type" value="Genomic_DNA"/>
</dbReference>
<gene>
    <name evidence="9" type="primary">trpF</name>
    <name evidence="11" type="ORF">SAMN04488503_1003</name>
</gene>
<reference evidence="11 12" key="1">
    <citation type="submission" date="2017-06" db="EMBL/GenBank/DDBJ databases">
        <authorList>
            <person name="Kim H.J."/>
            <person name="Triplett B.A."/>
        </authorList>
    </citation>
    <scope>NUCLEOTIDE SEQUENCE [LARGE SCALE GENOMIC DNA]</scope>
    <source>
        <strain evidence="11 12">DSM 13116</strain>
    </source>
</reference>
<evidence type="ECO:0000256" key="7">
    <source>
        <dbReference type="ARBA" id="ARBA00023141"/>
    </source>
</evidence>
<evidence type="ECO:0000256" key="4">
    <source>
        <dbReference type="ARBA" id="ARBA00022272"/>
    </source>
</evidence>
<keyword evidence="12" id="KW-1185">Reference proteome</keyword>
<proteinExistence type="inferred from homology"/>
<comment type="pathway">
    <text evidence="2 9">Amino-acid biosynthesis; L-tryptophan biosynthesis; L-tryptophan from chorismate: step 3/5.</text>
</comment>